<dbReference type="GO" id="GO:0005829">
    <property type="term" value="C:cytosol"/>
    <property type="evidence" value="ECO:0007669"/>
    <property type="project" value="TreeGrafter"/>
</dbReference>
<keyword evidence="3" id="KW-0732">Signal</keyword>
<name>A0A4Q1C9Y2_9BACT</name>
<evidence type="ECO:0000256" key="3">
    <source>
        <dbReference type="SAM" id="SignalP"/>
    </source>
</evidence>
<protein>
    <submittedName>
        <fullName evidence="5">5'-methylthioadenosine phosphorylase</fullName>
    </submittedName>
</protein>
<dbReference type="SUPFAM" id="SSF53167">
    <property type="entry name" value="Purine and uridine phosphorylases"/>
    <property type="match status" value="1"/>
</dbReference>
<dbReference type="OrthoDB" id="1523230at2"/>
<dbReference type="PANTHER" id="PTHR42679:SF2">
    <property type="entry name" value="S-METHYL-5'-THIOADENOSINE PHOSPHORYLASE"/>
    <property type="match status" value="1"/>
</dbReference>
<dbReference type="InterPro" id="IPR000845">
    <property type="entry name" value="Nucleoside_phosphorylase_d"/>
</dbReference>
<dbReference type="GO" id="GO:0009116">
    <property type="term" value="P:nucleoside metabolic process"/>
    <property type="evidence" value="ECO:0007669"/>
    <property type="project" value="InterPro"/>
</dbReference>
<dbReference type="AlphaFoldDB" id="A0A4Q1C9Y2"/>
<dbReference type="Pfam" id="PF01048">
    <property type="entry name" value="PNP_UDP_1"/>
    <property type="match status" value="1"/>
</dbReference>
<dbReference type="InterPro" id="IPR035994">
    <property type="entry name" value="Nucleoside_phosphorylase_sf"/>
</dbReference>
<evidence type="ECO:0000313" key="5">
    <source>
        <dbReference type="EMBL" id="RXK55651.1"/>
    </source>
</evidence>
<dbReference type="InterPro" id="IPR010044">
    <property type="entry name" value="MTAP"/>
</dbReference>
<dbReference type="Gene3D" id="3.40.50.1580">
    <property type="entry name" value="Nucleoside phosphorylase domain"/>
    <property type="match status" value="1"/>
</dbReference>
<proteinExistence type="predicted"/>
<reference evidence="5 6" key="1">
    <citation type="submission" date="2019-01" db="EMBL/GenBank/DDBJ databases">
        <title>Lacunisphaera sp. strain TWA-58.</title>
        <authorList>
            <person name="Chen W.-M."/>
        </authorList>
    </citation>
    <scope>NUCLEOTIDE SEQUENCE [LARGE SCALE GENOMIC DNA]</scope>
    <source>
        <strain evidence="5 6">TWA-58</strain>
    </source>
</reference>
<evidence type="ECO:0000256" key="1">
    <source>
        <dbReference type="ARBA" id="ARBA00022676"/>
    </source>
</evidence>
<evidence type="ECO:0000256" key="2">
    <source>
        <dbReference type="ARBA" id="ARBA00022679"/>
    </source>
</evidence>
<gene>
    <name evidence="5" type="ORF">ESB00_07115</name>
</gene>
<keyword evidence="1" id="KW-0328">Glycosyltransferase</keyword>
<feature type="signal peptide" evidence="3">
    <location>
        <begin position="1"/>
        <end position="18"/>
    </location>
</feature>
<evidence type="ECO:0000259" key="4">
    <source>
        <dbReference type="Pfam" id="PF01048"/>
    </source>
</evidence>
<keyword evidence="2" id="KW-0808">Transferase</keyword>
<accession>A0A4Q1C9Y2</accession>
<evidence type="ECO:0000313" key="6">
    <source>
        <dbReference type="Proteomes" id="UP000290218"/>
    </source>
</evidence>
<comment type="caution">
    <text evidence="5">The sequence shown here is derived from an EMBL/GenBank/DDBJ whole genome shotgun (WGS) entry which is preliminary data.</text>
</comment>
<keyword evidence="6" id="KW-1185">Reference proteome</keyword>
<dbReference type="EMBL" id="SDHX01000001">
    <property type="protein sequence ID" value="RXK55651.1"/>
    <property type="molecule type" value="Genomic_DNA"/>
</dbReference>
<dbReference type="Proteomes" id="UP000290218">
    <property type="component" value="Unassembled WGS sequence"/>
</dbReference>
<dbReference type="GO" id="GO:0017061">
    <property type="term" value="F:S-methyl-5-thioadenosine phosphorylase activity"/>
    <property type="evidence" value="ECO:0007669"/>
    <property type="project" value="InterPro"/>
</dbReference>
<dbReference type="RefSeq" id="WP_129047016.1">
    <property type="nucleotide sequence ID" value="NZ_SDHX01000001.1"/>
</dbReference>
<organism evidence="5 6">
    <name type="scientific">Oleiharenicola lentus</name>
    <dbReference type="NCBI Taxonomy" id="2508720"/>
    <lineage>
        <taxon>Bacteria</taxon>
        <taxon>Pseudomonadati</taxon>
        <taxon>Verrucomicrobiota</taxon>
        <taxon>Opitutia</taxon>
        <taxon>Opitutales</taxon>
        <taxon>Opitutaceae</taxon>
        <taxon>Oleiharenicola</taxon>
    </lineage>
</organism>
<feature type="chain" id="PRO_5020609056" evidence="3">
    <location>
        <begin position="19"/>
        <end position="297"/>
    </location>
</feature>
<dbReference type="GO" id="GO:0019509">
    <property type="term" value="P:L-methionine salvage from methylthioadenosine"/>
    <property type="evidence" value="ECO:0007669"/>
    <property type="project" value="TreeGrafter"/>
</dbReference>
<dbReference type="PANTHER" id="PTHR42679">
    <property type="entry name" value="S-METHYL-5'-THIOADENOSINE PHOSPHORYLASE"/>
    <property type="match status" value="1"/>
</dbReference>
<sequence>MKLLPFALLLGSALLAGAADLPKARIAVVGGTYLNDILMDSGWLKSQFTVETKVGRSPVIHYGEVDGVPFYYVDGHGGGKWLETWAALYDLGVKEAIGGATAGGINLAMKTRDFVVPHDLIDFNTDRPKMIPPGTLKDEGFVLARLTPAVDPLIHRILVEESRAVLRPDRSFDDINIHEKAVVVQAAGGRFETAAEIAYFKQIGGDVVTMNVGTEISYARQAGINYACLVIVSNPAEGIAPWGWDSLTGVYQKLNPAALAIVRRALPRLAKLPVEGRVGDALRVHPEMTAKPQKPGD</sequence>
<feature type="domain" description="Nucleoside phosphorylase" evidence="4">
    <location>
        <begin position="83"/>
        <end position="266"/>
    </location>
</feature>